<keyword evidence="3" id="KW-1185">Reference proteome</keyword>
<gene>
    <name evidence="2" type="ORF">RLDS_09575</name>
</gene>
<feature type="region of interest" description="Disordered" evidence="1">
    <location>
        <begin position="85"/>
        <end position="114"/>
    </location>
</feature>
<dbReference type="Proteomes" id="UP000015531">
    <property type="component" value="Unassembled WGS sequence"/>
</dbReference>
<name>T0HI10_9SPHN</name>
<sequence>MFGPYRICVALGLDKPDLTADPYPSINATITGVSPVSGHFDRAPLKTLQQQFFESQGIHSAQPGKSHHRRLRTIAALQLAAHGPCLPTPPSMCQRSAGTTKEPGKEHNRDNDKP</sequence>
<evidence type="ECO:0000313" key="3">
    <source>
        <dbReference type="Proteomes" id="UP000015531"/>
    </source>
</evidence>
<organism evidence="2 3">
    <name type="scientific">Sphingobium lactosutens DS20</name>
    <dbReference type="NCBI Taxonomy" id="1331060"/>
    <lineage>
        <taxon>Bacteria</taxon>
        <taxon>Pseudomonadati</taxon>
        <taxon>Pseudomonadota</taxon>
        <taxon>Alphaproteobacteria</taxon>
        <taxon>Sphingomonadales</taxon>
        <taxon>Sphingomonadaceae</taxon>
        <taxon>Sphingobium</taxon>
    </lineage>
</organism>
<reference evidence="2 3" key="1">
    <citation type="journal article" date="2013" name="Genome Announc.">
        <title>Draft Genome Sequence of Sphingobium lactosutens Strain DS20T, Isolated from a Hexachlorocyclohexane Dumpsite.</title>
        <authorList>
            <person name="Kumar R."/>
            <person name="Dwivedi V."/>
            <person name="Negi V."/>
            <person name="Khurana J.P."/>
            <person name="Lal R."/>
        </authorList>
    </citation>
    <scope>NUCLEOTIDE SEQUENCE [LARGE SCALE GENOMIC DNA]</scope>
    <source>
        <strain evidence="2 3">DS20</strain>
    </source>
</reference>
<feature type="compositionally biased region" description="Basic and acidic residues" evidence="1">
    <location>
        <begin position="102"/>
        <end position="114"/>
    </location>
</feature>
<proteinExistence type="predicted"/>
<dbReference type="EMBL" id="ATDP01000081">
    <property type="protein sequence ID" value="EQB15956.1"/>
    <property type="molecule type" value="Genomic_DNA"/>
</dbReference>
<comment type="caution">
    <text evidence="2">The sequence shown here is derived from an EMBL/GenBank/DDBJ whole genome shotgun (WGS) entry which is preliminary data.</text>
</comment>
<evidence type="ECO:0000256" key="1">
    <source>
        <dbReference type="SAM" id="MobiDB-lite"/>
    </source>
</evidence>
<accession>T0HI10</accession>
<dbReference type="AlphaFoldDB" id="T0HI10"/>
<evidence type="ECO:0000313" key="2">
    <source>
        <dbReference type="EMBL" id="EQB15956.1"/>
    </source>
</evidence>
<protein>
    <submittedName>
        <fullName evidence="2">Uncharacterized protein</fullName>
    </submittedName>
</protein>